<dbReference type="GO" id="GO:0005524">
    <property type="term" value="F:ATP binding"/>
    <property type="evidence" value="ECO:0007669"/>
    <property type="project" value="UniProtKB-KW"/>
</dbReference>
<keyword evidence="4 11" id="KW-0479">Metal-binding</keyword>
<feature type="binding site" evidence="11">
    <location>
        <begin position="14"/>
        <end position="19"/>
    </location>
    <ligand>
        <name>ATP</name>
        <dbReference type="ChEBI" id="CHEBI:30616"/>
    </ligand>
</feature>
<feature type="binding site" evidence="11">
    <location>
        <position position="13"/>
    </location>
    <ligand>
        <name>UTP</name>
        <dbReference type="ChEBI" id="CHEBI:46398"/>
    </ligand>
</feature>
<gene>
    <name evidence="11" type="primary">pyrG</name>
    <name evidence="14" type="ORF">CDV25_09655</name>
</gene>
<evidence type="ECO:0000256" key="3">
    <source>
        <dbReference type="ARBA" id="ARBA00022598"/>
    </source>
</evidence>
<dbReference type="NCBIfam" id="TIGR00337">
    <property type="entry name" value="PyrG"/>
    <property type="match status" value="1"/>
</dbReference>
<comment type="miscellaneous">
    <text evidence="11">CTPSs have evolved a hybrid strategy for distinguishing between UTP and CTP. The overlapping regions of the product feedback inhibitory and substrate sites recognize a common feature in both compounds, the triphosphate moiety. To differentiate isosteric substrate and product pyrimidine rings, an additional pocket far from the expected kinase/ligase catalytic site, specifically recognizes the cytosine and ribose portions of the product inhibitor.</text>
</comment>
<evidence type="ECO:0000259" key="13">
    <source>
        <dbReference type="Pfam" id="PF06418"/>
    </source>
</evidence>
<keyword evidence="3 11" id="KW-0436">Ligase</keyword>
<dbReference type="PROSITE" id="PS51273">
    <property type="entry name" value="GATASE_TYPE_1"/>
    <property type="match status" value="1"/>
</dbReference>
<dbReference type="GO" id="GO:0042802">
    <property type="term" value="F:identical protein binding"/>
    <property type="evidence" value="ECO:0007669"/>
    <property type="project" value="TreeGrafter"/>
</dbReference>
<evidence type="ECO:0000256" key="8">
    <source>
        <dbReference type="ARBA" id="ARBA00022962"/>
    </source>
</evidence>
<feature type="binding site" evidence="11">
    <location>
        <position position="472"/>
    </location>
    <ligand>
        <name>L-glutamine</name>
        <dbReference type="ChEBI" id="CHEBI:58359"/>
    </ligand>
</feature>
<accession>A0A2U8FFQ5</accession>
<evidence type="ECO:0000256" key="10">
    <source>
        <dbReference type="ARBA" id="ARBA00047781"/>
    </source>
</evidence>
<feature type="binding site" evidence="11">
    <location>
        <position position="222"/>
    </location>
    <ligand>
        <name>CTP</name>
        <dbReference type="ChEBI" id="CHEBI:37563"/>
        <note>allosteric inhibitor</note>
    </ligand>
</feature>
<dbReference type="OrthoDB" id="9801107at2"/>
<dbReference type="Proteomes" id="UP000244890">
    <property type="component" value="Chromosome"/>
</dbReference>
<proteinExistence type="inferred from homology"/>
<dbReference type="FunFam" id="3.40.50.880:FF:000002">
    <property type="entry name" value="CTP synthase"/>
    <property type="match status" value="1"/>
</dbReference>
<dbReference type="InterPro" id="IPR017456">
    <property type="entry name" value="CTP_synthase_N"/>
</dbReference>
<feature type="binding site" evidence="11">
    <location>
        <position position="13"/>
    </location>
    <ligand>
        <name>CTP</name>
        <dbReference type="ChEBI" id="CHEBI:37563"/>
        <note>allosteric inhibitor</note>
    </ligand>
</feature>
<evidence type="ECO:0000313" key="14">
    <source>
        <dbReference type="EMBL" id="AWI34994.1"/>
    </source>
</evidence>
<dbReference type="CDD" id="cd03113">
    <property type="entry name" value="CTPS_N"/>
    <property type="match status" value="1"/>
</dbReference>
<keyword evidence="6 11" id="KW-0067">ATP-binding</keyword>
<dbReference type="GO" id="GO:0003883">
    <property type="term" value="F:CTP synthase activity"/>
    <property type="evidence" value="ECO:0007669"/>
    <property type="project" value="UniProtKB-UniRule"/>
</dbReference>
<dbReference type="SUPFAM" id="SSF52540">
    <property type="entry name" value="P-loop containing nucleoside triphosphate hydrolases"/>
    <property type="match status" value="1"/>
</dbReference>
<dbReference type="CDD" id="cd01746">
    <property type="entry name" value="GATase1_CTP_Synthase"/>
    <property type="match status" value="1"/>
</dbReference>
<comment type="pathway">
    <text evidence="1 11">Pyrimidine metabolism; CTP biosynthesis via de novo pathway; CTP from UDP: step 2/2.</text>
</comment>
<keyword evidence="8 11" id="KW-0315">Glutamine amidotransferase</keyword>
<reference evidence="14 15" key="1">
    <citation type="submission" date="2017-06" db="EMBL/GenBank/DDBJ databases">
        <title>Complete genome of Helicobacter apodemus.</title>
        <authorList>
            <person name="Cho S."/>
        </authorList>
    </citation>
    <scope>NUCLEOTIDE SEQUENCE [LARGE SCALE GENOMIC DNA]</scope>
    <source>
        <strain evidence="15">SNUVETPUB-15-01</strain>
    </source>
</reference>
<evidence type="ECO:0000259" key="12">
    <source>
        <dbReference type="Pfam" id="PF00117"/>
    </source>
</evidence>
<dbReference type="UniPathway" id="UPA00159">
    <property type="reaction ID" value="UER00277"/>
</dbReference>
<dbReference type="InterPro" id="IPR033828">
    <property type="entry name" value="GATase1_CTP_Synthase"/>
</dbReference>
<dbReference type="HAMAP" id="MF_01227">
    <property type="entry name" value="PyrG"/>
    <property type="match status" value="1"/>
</dbReference>
<dbReference type="GO" id="GO:0097268">
    <property type="term" value="C:cytoophidium"/>
    <property type="evidence" value="ECO:0007669"/>
    <property type="project" value="UniProtKB-ARBA"/>
</dbReference>
<protein>
    <recommendedName>
        <fullName evidence="11">CTP synthase</fullName>
        <ecNumber evidence="11">6.3.4.2</ecNumber>
    </recommendedName>
    <alternativeName>
        <fullName evidence="11">Cytidine 5'-triphosphate synthase</fullName>
    </alternativeName>
    <alternativeName>
        <fullName evidence="11">Cytidine triphosphate synthetase</fullName>
        <shortName evidence="11">CTP synthetase</shortName>
        <shortName evidence="11">CTPS</shortName>
    </alternativeName>
    <alternativeName>
        <fullName evidence="11">UTP--ammonia ligase</fullName>
    </alternativeName>
</protein>
<dbReference type="GO" id="GO:0019856">
    <property type="term" value="P:pyrimidine nucleobase biosynthetic process"/>
    <property type="evidence" value="ECO:0007669"/>
    <property type="project" value="TreeGrafter"/>
</dbReference>
<dbReference type="NCBIfam" id="NF003792">
    <property type="entry name" value="PRK05380.1"/>
    <property type="match status" value="1"/>
</dbReference>
<dbReference type="InterPro" id="IPR027417">
    <property type="entry name" value="P-loop_NTPase"/>
</dbReference>
<feature type="binding site" evidence="11">
    <location>
        <begin position="186"/>
        <end position="191"/>
    </location>
    <ligand>
        <name>CTP</name>
        <dbReference type="ChEBI" id="CHEBI:37563"/>
        <note>allosteric inhibitor</note>
    </ligand>
</feature>
<comment type="subunit">
    <text evidence="11">Homotetramer.</text>
</comment>
<evidence type="ECO:0000256" key="6">
    <source>
        <dbReference type="ARBA" id="ARBA00022840"/>
    </source>
</evidence>
<dbReference type="GO" id="GO:0005829">
    <property type="term" value="C:cytosol"/>
    <property type="evidence" value="ECO:0007669"/>
    <property type="project" value="TreeGrafter"/>
</dbReference>
<dbReference type="AlphaFoldDB" id="A0A2U8FFQ5"/>
<evidence type="ECO:0000256" key="2">
    <source>
        <dbReference type="ARBA" id="ARBA00007533"/>
    </source>
</evidence>
<feature type="active site" evidence="11">
    <location>
        <position position="515"/>
    </location>
</feature>
<dbReference type="SUPFAM" id="SSF52317">
    <property type="entry name" value="Class I glutamine amidotransferase-like"/>
    <property type="match status" value="1"/>
</dbReference>
<feature type="binding site" evidence="11">
    <location>
        <begin position="186"/>
        <end position="191"/>
    </location>
    <ligand>
        <name>UTP</name>
        <dbReference type="ChEBI" id="CHEBI:46398"/>
    </ligand>
</feature>
<feature type="binding site" evidence="11">
    <location>
        <position position="71"/>
    </location>
    <ligand>
        <name>Mg(2+)</name>
        <dbReference type="ChEBI" id="CHEBI:18420"/>
    </ligand>
</feature>
<evidence type="ECO:0000256" key="11">
    <source>
        <dbReference type="HAMAP-Rule" id="MF_01227"/>
    </source>
</evidence>
<evidence type="ECO:0000256" key="9">
    <source>
        <dbReference type="ARBA" id="ARBA00022975"/>
    </source>
</evidence>
<comment type="function">
    <text evidence="11">Catalyzes the ATP-dependent amination of UTP to CTP with either L-glutamine or ammonia as the source of nitrogen. Regulates intracellular CTP levels through interactions with the four ribonucleotide triphosphates.</text>
</comment>
<dbReference type="Pfam" id="PF00117">
    <property type="entry name" value="GATase"/>
    <property type="match status" value="1"/>
</dbReference>
<comment type="caution">
    <text evidence="11">Lacks conserved residue(s) required for the propagation of feature annotation.</text>
</comment>
<name>A0A2U8FFQ5_9HELI</name>
<sequence length="543" mass="61069">MTKYIFVTGGVLSSLGKGITSSSIATLLKHSGLNVGILKIDPYINVDPGTMSPLEHGEVFVTYDGAETDLDIGHYERFLNVDFSFKNNFTTGQVYLSVIDRERKGGYLGKTIQVIPHIVDEIKHRIKLAGEGKDILVVELGGTVGDIEGLPFLEAMREMKHEYGINRIISIHVTLIPLIRAAGELKTKPTQHSVQELRRIGIAPQIIIARSEKEIPTELKNKLAMSCDVDYDCVIGAQDAKSIYQMPINFLKEGVLVPIARFLKLPELKPDMKAWDLLVKQILAPQQEVNIAFVGKYLNLKESYKSLIEALIHAGANLDTQVNIQWIDSEELEKNEEMLQKLKYVNGILVPGGFGERGIEGKMKAIQFAREQGIVFFGICLGMQLAILEFCRNVLGIKEANSMEFNPNTQEAVIYLIENFINQSGEKQIRTHTSPMGGTMRLGEYECTLKEGSKLQKAYKNQKLIKERHRHRYEANPKYQAMLEKKGMMISGKCNGLIEAIELKNHPWFVAVQFHPEFTSRLQAPNLAILEFIKQALYAKSHK</sequence>
<dbReference type="FunFam" id="3.40.50.300:FF:000009">
    <property type="entry name" value="CTP synthase"/>
    <property type="match status" value="1"/>
</dbReference>
<feature type="domain" description="Glutamine amidotransferase" evidence="12">
    <location>
        <begin position="301"/>
        <end position="534"/>
    </location>
</feature>
<dbReference type="Gene3D" id="3.40.50.880">
    <property type="match status" value="1"/>
</dbReference>
<comment type="catalytic activity">
    <reaction evidence="11">
        <text>L-glutamine + H2O = L-glutamate + NH4(+)</text>
        <dbReference type="Rhea" id="RHEA:15889"/>
        <dbReference type="ChEBI" id="CHEBI:15377"/>
        <dbReference type="ChEBI" id="CHEBI:28938"/>
        <dbReference type="ChEBI" id="CHEBI:29985"/>
        <dbReference type="ChEBI" id="CHEBI:58359"/>
    </reaction>
</comment>
<feature type="binding site" evidence="11">
    <location>
        <position position="353"/>
    </location>
    <ligand>
        <name>L-glutamine</name>
        <dbReference type="ChEBI" id="CHEBI:58359"/>
    </ligand>
</feature>
<comment type="catalytic activity">
    <reaction evidence="11">
        <text>UTP + NH4(+) + ATP = CTP + ADP + phosphate + 2 H(+)</text>
        <dbReference type="Rhea" id="RHEA:16597"/>
        <dbReference type="ChEBI" id="CHEBI:15378"/>
        <dbReference type="ChEBI" id="CHEBI:28938"/>
        <dbReference type="ChEBI" id="CHEBI:30616"/>
        <dbReference type="ChEBI" id="CHEBI:37563"/>
        <dbReference type="ChEBI" id="CHEBI:43474"/>
        <dbReference type="ChEBI" id="CHEBI:46398"/>
        <dbReference type="ChEBI" id="CHEBI:456216"/>
    </reaction>
</comment>
<comment type="activity regulation">
    <text evidence="11">Allosterically activated by GTP, when glutamine is the substrate; GTP has no effect on the reaction when ammonia is the substrate. The allosteric effector GTP functions by stabilizing the protein conformation that binds the tetrahedral intermediate(s) formed during glutamine hydrolysis. Inhibited by the product CTP, via allosteric rather than competitive inhibition.</text>
</comment>
<dbReference type="Gene3D" id="3.40.50.300">
    <property type="entry name" value="P-loop containing nucleotide triphosphate hydrolases"/>
    <property type="match status" value="1"/>
</dbReference>
<dbReference type="GO" id="GO:0046872">
    <property type="term" value="F:metal ion binding"/>
    <property type="evidence" value="ECO:0007669"/>
    <property type="project" value="UniProtKB-KW"/>
</dbReference>
<dbReference type="PANTHER" id="PTHR11550:SF0">
    <property type="entry name" value="CTP SYNTHASE-RELATED"/>
    <property type="match status" value="1"/>
</dbReference>
<dbReference type="GO" id="GO:0044210">
    <property type="term" value="P:'de novo' CTP biosynthetic process"/>
    <property type="evidence" value="ECO:0007669"/>
    <property type="project" value="UniProtKB-UniRule"/>
</dbReference>
<dbReference type="PANTHER" id="PTHR11550">
    <property type="entry name" value="CTP SYNTHASE"/>
    <property type="match status" value="1"/>
</dbReference>
<evidence type="ECO:0000313" key="15">
    <source>
        <dbReference type="Proteomes" id="UP000244890"/>
    </source>
</evidence>
<feature type="binding site" evidence="11">
    <location>
        <position position="404"/>
    </location>
    <ligand>
        <name>L-glutamine</name>
        <dbReference type="ChEBI" id="CHEBI:58359"/>
    </ligand>
</feature>
<dbReference type="GO" id="GO:0004359">
    <property type="term" value="F:glutaminase activity"/>
    <property type="evidence" value="ECO:0007669"/>
    <property type="project" value="RHEA"/>
</dbReference>
<keyword evidence="7 11" id="KW-0460">Magnesium</keyword>
<dbReference type="InterPro" id="IPR004468">
    <property type="entry name" value="CTP_synthase"/>
</dbReference>
<dbReference type="EC" id="6.3.4.2" evidence="11"/>
<comment type="similarity">
    <text evidence="2 11">Belongs to the CTP synthase family.</text>
</comment>
<feature type="binding site" evidence="11">
    <location>
        <begin position="146"/>
        <end position="148"/>
    </location>
    <ligand>
        <name>CTP</name>
        <dbReference type="ChEBI" id="CHEBI:37563"/>
        <note>allosteric inhibitor</note>
    </ligand>
</feature>
<keyword evidence="9 11" id="KW-0665">Pyrimidine biosynthesis</keyword>
<feature type="binding site" evidence="11">
    <location>
        <position position="71"/>
    </location>
    <ligand>
        <name>ATP</name>
        <dbReference type="ChEBI" id="CHEBI:30616"/>
    </ligand>
</feature>
<feature type="binding site" evidence="11">
    <location>
        <position position="139"/>
    </location>
    <ligand>
        <name>Mg(2+)</name>
        <dbReference type="ChEBI" id="CHEBI:18420"/>
    </ligand>
</feature>
<evidence type="ECO:0000256" key="7">
    <source>
        <dbReference type="ARBA" id="ARBA00022842"/>
    </source>
</evidence>
<evidence type="ECO:0000256" key="1">
    <source>
        <dbReference type="ARBA" id="ARBA00005171"/>
    </source>
</evidence>
<dbReference type="EMBL" id="CP021886">
    <property type="protein sequence ID" value="AWI34994.1"/>
    <property type="molecule type" value="Genomic_DNA"/>
</dbReference>
<dbReference type="InterPro" id="IPR017926">
    <property type="entry name" value="GATASE"/>
</dbReference>
<dbReference type="KEGG" id="had:CDV25_09655"/>
<feature type="binding site" evidence="11">
    <location>
        <begin position="381"/>
        <end position="384"/>
    </location>
    <ligand>
        <name>L-glutamine</name>
        <dbReference type="ChEBI" id="CHEBI:58359"/>
    </ligand>
</feature>
<feature type="binding site" evidence="11">
    <location>
        <position position="240"/>
    </location>
    <ligand>
        <name>ATP</name>
        <dbReference type="ChEBI" id="CHEBI:30616"/>
    </ligand>
</feature>
<dbReference type="InterPro" id="IPR029062">
    <property type="entry name" value="Class_I_gatase-like"/>
</dbReference>
<feature type="active site" description="Nucleophile; for glutamine hydrolysis" evidence="11">
    <location>
        <position position="380"/>
    </location>
</feature>
<dbReference type="RefSeq" id="WP_108911753.1">
    <property type="nucleotide sequence ID" value="NZ_CP021886.1"/>
</dbReference>
<keyword evidence="5 11" id="KW-0547">Nucleotide-binding</keyword>
<feature type="region of interest" description="Amidoligase domain" evidence="11">
    <location>
        <begin position="1"/>
        <end position="265"/>
    </location>
</feature>
<feature type="active site" evidence="11">
    <location>
        <position position="517"/>
    </location>
</feature>
<evidence type="ECO:0000256" key="4">
    <source>
        <dbReference type="ARBA" id="ARBA00022723"/>
    </source>
</evidence>
<evidence type="ECO:0000256" key="5">
    <source>
        <dbReference type="ARBA" id="ARBA00022741"/>
    </source>
</evidence>
<feature type="binding site" evidence="11">
    <location>
        <position position="222"/>
    </location>
    <ligand>
        <name>UTP</name>
        <dbReference type="ChEBI" id="CHEBI:46398"/>
    </ligand>
</feature>
<feature type="domain" description="CTP synthase N-terminal" evidence="13">
    <location>
        <begin position="3"/>
        <end position="265"/>
    </location>
</feature>
<dbReference type="Pfam" id="PF06418">
    <property type="entry name" value="CTP_synth_N"/>
    <property type="match status" value="1"/>
</dbReference>
<comment type="catalytic activity">
    <reaction evidence="10 11">
        <text>UTP + L-glutamine + ATP + H2O = CTP + L-glutamate + ADP + phosphate + 2 H(+)</text>
        <dbReference type="Rhea" id="RHEA:26426"/>
        <dbReference type="ChEBI" id="CHEBI:15377"/>
        <dbReference type="ChEBI" id="CHEBI:15378"/>
        <dbReference type="ChEBI" id="CHEBI:29985"/>
        <dbReference type="ChEBI" id="CHEBI:30616"/>
        <dbReference type="ChEBI" id="CHEBI:37563"/>
        <dbReference type="ChEBI" id="CHEBI:43474"/>
        <dbReference type="ChEBI" id="CHEBI:46398"/>
        <dbReference type="ChEBI" id="CHEBI:58359"/>
        <dbReference type="ChEBI" id="CHEBI:456216"/>
        <dbReference type="EC" id="6.3.4.2"/>
    </reaction>
</comment>
<organism evidence="14 15">
    <name type="scientific">Helicobacter apodemus</name>
    <dbReference type="NCBI Taxonomy" id="135569"/>
    <lineage>
        <taxon>Bacteria</taxon>
        <taxon>Pseudomonadati</taxon>
        <taxon>Campylobacterota</taxon>
        <taxon>Epsilonproteobacteria</taxon>
        <taxon>Campylobacterales</taxon>
        <taxon>Helicobacteraceae</taxon>
        <taxon>Helicobacter</taxon>
    </lineage>
</organism>